<name>A0A9P3LB38_9APHY</name>
<accession>A0A9P3LB38</accession>
<protein>
    <submittedName>
        <fullName evidence="2">F-box protein</fullName>
    </submittedName>
</protein>
<gene>
    <name evidence="2" type="ORF">PsYK624_035300</name>
</gene>
<keyword evidence="3" id="KW-1185">Reference proteome</keyword>
<dbReference type="AlphaFoldDB" id="A0A9P3LB38"/>
<dbReference type="Proteomes" id="UP000703269">
    <property type="component" value="Unassembled WGS sequence"/>
</dbReference>
<dbReference type="OrthoDB" id="3353710at2759"/>
<dbReference type="Gene3D" id="1.20.1280.50">
    <property type="match status" value="1"/>
</dbReference>
<reference evidence="2 3" key="1">
    <citation type="submission" date="2021-08" db="EMBL/GenBank/DDBJ databases">
        <title>Draft Genome Sequence of Phanerochaete sordida strain YK-624.</title>
        <authorList>
            <person name="Mori T."/>
            <person name="Dohra H."/>
            <person name="Suzuki T."/>
            <person name="Kawagishi H."/>
            <person name="Hirai H."/>
        </authorList>
    </citation>
    <scope>NUCLEOTIDE SEQUENCE [LARGE SCALE GENOMIC DNA]</scope>
    <source>
        <strain evidence="2 3">YK-624</strain>
    </source>
</reference>
<evidence type="ECO:0000313" key="3">
    <source>
        <dbReference type="Proteomes" id="UP000703269"/>
    </source>
</evidence>
<feature type="domain" description="F-box" evidence="1">
    <location>
        <begin position="4"/>
        <end position="76"/>
    </location>
</feature>
<organism evidence="2 3">
    <name type="scientific">Phanerochaete sordida</name>
    <dbReference type="NCBI Taxonomy" id="48140"/>
    <lineage>
        <taxon>Eukaryota</taxon>
        <taxon>Fungi</taxon>
        <taxon>Dikarya</taxon>
        <taxon>Basidiomycota</taxon>
        <taxon>Agaricomycotina</taxon>
        <taxon>Agaricomycetes</taxon>
        <taxon>Polyporales</taxon>
        <taxon>Phanerochaetaceae</taxon>
        <taxon>Phanerochaete</taxon>
    </lineage>
</organism>
<evidence type="ECO:0000259" key="1">
    <source>
        <dbReference type="Pfam" id="PF12937"/>
    </source>
</evidence>
<dbReference type="EMBL" id="BPQB01000006">
    <property type="protein sequence ID" value="GJE87447.1"/>
    <property type="molecule type" value="Genomic_DNA"/>
</dbReference>
<evidence type="ECO:0000313" key="2">
    <source>
        <dbReference type="EMBL" id="GJE87447.1"/>
    </source>
</evidence>
<dbReference type="Pfam" id="PF12937">
    <property type="entry name" value="F-box-like"/>
    <property type="match status" value="1"/>
</dbReference>
<comment type="caution">
    <text evidence="2">The sequence shown here is derived from an EMBL/GenBank/DDBJ whole genome shotgun (WGS) entry which is preliminary data.</text>
</comment>
<dbReference type="InterPro" id="IPR001810">
    <property type="entry name" value="F-box_dom"/>
</dbReference>
<sequence>MTVDDLPAEILIQILVIYAADVFETFAANRFALMSITDDMYVSRLKVNFYDFAEVTRVCKRWRAIALDCPAFWSNVVVGPYGNTARMLARSKSHPLDVFCVLSNNQGGERRGDALELALEHLAQFRSFQLCVRRRDADEEPDSLYDAVEAPLLEDFTVHFAENLGDWAEKPRIRRVGCKWVAPRLWRYKVWGGHDQDLRLNSWQALQFKDTLTQLIWFPANASNTLFPSAETVISALRSLPHLETLQIAFSPKYPVAPFIPLAQRLKADPVHLPRLTCLVLEGHLDTCIDILGHVRHPEPLQQFGVISKSESKRTDSKHVRVADFFAEAIDLEHNAANPASTVIRTLLIQPESIRETGIELMGRRALCSPLRFPDTIHIHDQLSRPGHEDLDLCLSLPDVLPRSYLEQLFSRVRLDAVEALQLGVKVCGGYGHLYLADEWLGVAQKLAGVHTLVVGAAEVRPARLASALFLPPDAAGVRRCPYPALRRLHVTGFITPTAKKGAAPLSGTDKGALKNLLFECIYPLKRQGVCIDQFVFSMPEEELEKADLVLLKTVLDADVLCDEANGLRRQKSMLHRVPDTVEGEWQTGRREW</sequence>
<proteinExistence type="predicted"/>